<evidence type="ECO:0000313" key="2">
    <source>
        <dbReference type="EMBL" id="RZU62945.1"/>
    </source>
</evidence>
<comment type="caution">
    <text evidence="2">The sequence shown here is derived from an EMBL/GenBank/DDBJ whole genome shotgun (WGS) entry which is preliminary data.</text>
</comment>
<feature type="region of interest" description="Disordered" evidence="1">
    <location>
        <begin position="1"/>
        <end position="24"/>
    </location>
</feature>
<reference evidence="2 3" key="1">
    <citation type="submission" date="2019-02" db="EMBL/GenBank/DDBJ databases">
        <title>Sequencing the genomes of 1000 actinobacteria strains.</title>
        <authorList>
            <person name="Klenk H.-P."/>
        </authorList>
    </citation>
    <scope>NUCLEOTIDE SEQUENCE [LARGE SCALE GENOMIC DNA]</scope>
    <source>
        <strain evidence="2 3">DSM 17364</strain>
    </source>
</reference>
<feature type="region of interest" description="Disordered" evidence="1">
    <location>
        <begin position="38"/>
        <end position="83"/>
    </location>
</feature>
<accession>A0A4Q8AGR1</accession>
<dbReference type="AlphaFoldDB" id="A0A4Q8AGR1"/>
<dbReference type="Proteomes" id="UP000292685">
    <property type="component" value="Unassembled WGS sequence"/>
</dbReference>
<feature type="compositionally biased region" description="Low complexity" evidence="1">
    <location>
        <begin position="56"/>
        <end position="77"/>
    </location>
</feature>
<dbReference type="EMBL" id="SHLA01000001">
    <property type="protein sequence ID" value="RZU62945.1"/>
    <property type="molecule type" value="Genomic_DNA"/>
</dbReference>
<gene>
    <name evidence="2" type="ORF">EV380_2550</name>
</gene>
<sequence length="268" mass="28872">MTRGEATQHPRSARPGRARTRGASAVVVLAATGALLAGCTGGQAEPTPTDTGEPVQSPSAAPSPTSESPDPSSSPETEQPEIPEITEDDLLETYDWQEFDNGFVEFEYPPEWDVVTSAGPAASWLMDVVDEEGGVVAQFTPEPFEGDADGPILVSAVDELGRIAVDTDADADQILLTVATEPSEDATENVRKFQVGILDPEQAEAWLTELRSPLGFMQTDDDWAYFVSTAEFLQLDGETVEDPDDAQIAEFMGTERYLQLLTLMESVD</sequence>
<evidence type="ECO:0000313" key="3">
    <source>
        <dbReference type="Proteomes" id="UP000292685"/>
    </source>
</evidence>
<keyword evidence="3" id="KW-1185">Reference proteome</keyword>
<dbReference type="RefSeq" id="WP_130451452.1">
    <property type="nucleotide sequence ID" value="NZ_SHLA01000001.1"/>
</dbReference>
<protein>
    <submittedName>
        <fullName evidence="2">Uncharacterized protein</fullName>
    </submittedName>
</protein>
<organism evidence="2 3">
    <name type="scientific">Zhihengliuella halotolerans</name>
    <dbReference type="NCBI Taxonomy" id="370736"/>
    <lineage>
        <taxon>Bacteria</taxon>
        <taxon>Bacillati</taxon>
        <taxon>Actinomycetota</taxon>
        <taxon>Actinomycetes</taxon>
        <taxon>Micrococcales</taxon>
        <taxon>Micrococcaceae</taxon>
        <taxon>Zhihengliuella</taxon>
    </lineage>
</organism>
<feature type="compositionally biased region" description="Basic residues" evidence="1">
    <location>
        <begin position="11"/>
        <end position="20"/>
    </location>
</feature>
<evidence type="ECO:0000256" key="1">
    <source>
        <dbReference type="SAM" id="MobiDB-lite"/>
    </source>
</evidence>
<proteinExistence type="predicted"/>
<name>A0A4Q8AGR1_9MICC</name>